<accession>A0AAJ8BYT1</accession>
<name>A0AAJ8BYT1_ASPNG</name>
<reference evidence="1" key="2">
    <citation type="submission" date="2025-08" db="UniProtKB">
        <authorList>
            <consortium name="RefSeq"/>
        </authorList>
    </citation>
    <scope>IDENTIFICATION</scope>
</reference>
<gene>
    <name evidence="1" type="ORF">An11g10440</name>
</gene>
<dbReference type="AlphaFoldDB" id="A0AAJ8BYT1"/>
<protein>
    <submittedName>
        <fullName evidence="1">Uncharacterized protein</fullName>
    </submittedName>
</protein>
<dbReference type="RefSeq" id="XP_059606417.1">
    <property type="nucleotide sequence ID" value="XM_059750554.1"/>
</dbReference>
<dbReference type="VEuPathDB" id="FungiDB:An11g10440"/>
<dbReference type="GeneID" id="84592418"/>
<evidence type="ECO:0000313" key="1">
    <source>
        <dbReference type="RefSeq" id="XP_059606417.1"/>
    </source>
</evidence>
<dbReference type="KEGG" id="ang:An11g10440"/>
<sequence>MERPGEGGVHVSLCSAFPRAEALGSRVLGKSGPMIDPSCSVIQSSIDFDPVVTSAWRLLAVLKLHMTANGRLVKLEECLARVSGSIGFSIRDLLHSRPPQRL</sequence>
<reference evidence="1" key="1">
    <citation type="submission" date="2025-02" db="EMBL/GenBank/DDBJ databases">
        <authorList>
            <consortium name="NCBI Genome Project"/>
        </authorList>
    </citation>
    <scope>NUCLEOTIDE SEQUENCE</scope>
</reference>
<proteinExistence type="predicted"/>
<organism evidence="1">
    <name type="scientific">Aspergillus niger</name>
    <dbReference type="NCBI Taxonomy" id="5061"/>
    <lineage>
        <taxon>Eukaryota</taxon>
        <taxon>Fungi</taxon>
        <taxon>Dikarya</taxon>
        <taxon>Ascomycota</taxon>
        <taxon>Pezizomycotina</taxon>
        <taxon>Eurotiomycetes</taxon>
        <taxon>Eurotiomycetidae</taxon>
        <taxon>Eurotiales</taxon>
        <taxon>Aspergillaceae</taxon>
        <taxon>Aspergillus</taxon>
        <taxon>Aspergillus subgen. Circumdati</taxon>
    </lineage>
</organism>